<proteinExistence type="predicted"/>
<comment type="caution">
    <text evidence="1">The sequence shown here is derived from an EMBL/GenBank/DDBJ whole genome shotgun (WGS) entry which is preliminary data.</text>
</comment>
<evidence type="ECO:0000313" key="2">
    <source>
        <dbReference type="Proteomes" id="UP001431209"/>
    </source>
</evidence>
<reference evidence="1 2" key="1">
    <citation type="submission" date="2024-03" db="EMBL/GenBank/DDBJ databases">
        <title>The Acrasis kona genome and developmental transcriptomes reveal deep origins of eukaryotic multicellular pathways.</title>
        <authorList>
            <person name="Sheikh S."/>
            <person name="Fu C.-J."/>
            <person name="Brown M.W."/>
            <person name="Baldauf S.L."/>
        </authorList>
    </citation>
    <scope>NUCLEOTIDE SEQUENCE [LARGE SCALE GENOMIC DNA]</scope>
    <source>
        <strain evidence="1 2">ATCC MYA-3509</strain>
    </source>
</reference>
<keyword evidence="2" id="KW-1185">Reference proteome</keyword>
<gene>
    <name evidence="1" type="ORF">AKO1_005349</name>
</gene>
<dbReference type="EMBL" id="JAOPGA020000288">
    <property type="protein sequence ID" value="KAL0477979.1"/>
    <property type="molecule type" value="Genomic_DNA"/>
</dbReference>
<evidence type="ECO:0000313" key="1">
    <source>
        <dbReference type="EMBL" id="KAL0477979.1"/>
    </source>
</evidence>
<accession>A0AAW2YLF6</accession>
<dbReference type="AlphaFoldDB" id="A0AAW2YLF6"/>
<organism evidence="1 2">
    <name type="scientific">Acrasis kona</name>
    <dbReference type="NCBI Taxonomy" id="1008807"/>
    <lineage>
        <taxon>Eukaryota</taxon>
        <taxon>Discoba</taxon>
        <taxon>Heterolobosea</taxon>
        <taxon>Tetramitia</taxon>
        <taxon>Eutetramitia</taxon>
        <taxon>Acrasidae</taxon>
        <taxon>Acrasis</taxon>
    </lineage>
</organism>
<protein>
    <submittedName>
        <fullName evidence="1">CheZ</fullName>
    </submittedName>
</protein>
<sequence>MHQFRVNQIATGFSIFSFCKDFLSTMTSLPRQPLSFFEKRDLEKKFAEQVPEFSEYTKAKLNLQSRSYQVPAVAAALTFPYIWRSTFQPITGLVCAGMVFVVGKIGTEFFGKTFGTVGKYNRDECDRAFNLWVYYTQNPSRKSKDLPIHTAKERHQGVFKKWQLAQNN</sequence>
<dbReference type="Proteomes" id="UP001431209">
    <property type="component" value="Unassembled WGS sequence"/>
</dbReference>
<name>A0AAW2YLF6_9EUKA</name>